<dbReference type="AlphaFoldDB" id="A0A673W899"/>
<feature type="signal peptide" evidence="2">
    <location>
        <begin position="1"/>
        <end position="30"/>
    </location>
</feature>
<keyword evidence="2" id="KW-0732">Signal</keyword>
<dbReference type="GeneTree" id="ENSGT01030000234592"/>
<dbReference type="InterPro" id="IPR044929">
    <property type="entry name" value="DNA/RNA_non-sp_Endonuclease_sf"/>
</dbReference>
<dbReference type="SUPFAM" id="SSF54060">
    <property type="entry name" value="His-Me finger endonucleases"/>
    <property type="match status" value="1"/>
</dbReference>
<dbReference type="Ensembl" id="ENSSTUT00000004654.1">
    <property type="protein sequence ID" value="ENSSTUP00000004396.1"/>
    <property type="gene ID" value="ENSSTUG00000002180.1"/>
</dbReference>
<evidence type="ECO:0000256" key="2">
    <source>
        <dbReference type="SAM" id="SignalP"/>
    </source>
</evidence>
<feature type="region of interest" description="Disordered" evidence="1">
    <location>
        <begin position="234"/>
        <end position="259"/>
    </location>
</feature>
<evidence type="ECO:0000313" key="4">
    <source>
        <dbReference type="Proteomes" id="UP000472277"/>
    </source>
</evidence>
<dbReference type="PROSITE" id="PS51257">
    <property type="entry name" value="PROKAR_LIPOPROTEIN"/>
    <property type="match status" value="1"/>
</dbReference>
<reference evidence="3" key="2">
    <citation type="submission" date="2025-09" db="UniProtKB">
        <authorList>
            <consortium name="Ensembl"/>
        </authorList>
    </citation>
    <scope>IDENTIFICATION</scope>
</reference>
<proteinExistence type="predicted"/>
<dbReference type="InParanoid" id="A0A673W899"/>
<reference evidence="3" key="1">
    <citation type="submission" date="2025-08" db="UniProtKB">
        <authorList>
            <consortium name="Ensembl"/>
        </authorList>
    </citation>
    <scope>IDENTIFICATION</scope>
</reference>
<dbReference type="OMA" id="MERCKDS"/>
<evidence type="ECO:0000256" key="1">
    <source>
        <dbReference type="SAM" id="MobiDB-lite"/>
    </source>
</evidence>
<sequence length="305" mass="34849">MVIMRHLSIYSSLSLAVVLILLGCMLETQAGVVEDFNHMERCKDSLYLGTPLQGNLLSNSLKKICQRYEDKPRFVTLCNLHKHTQIYSAYTFKKFDGGKRVDFPWMFEPQLASENGSSNMEPFPQSSHIGLLNPDKHQSDPLDMAFTYTMTNVVPQVRWFNRALGRARGPHPQTSQQLLPWQSLCGHQGHDLREHDPLGQCGRPRVHVVGVLLHRLRPERALHRTVQVPGVRGLRAEQPCQQPPGGGSSEEPGEFTQRKDRCGQELSDHKNYCWRITVFTCDTHQACRRSSLKGPMQPFLYQYLE</sequence>
<dbReference type="InterPro" id="IPR039015">
    <property type="entry name" value="ENDOD1"/>
</dbReference>
<feature type="chain" id="PRO_5025546399" evidence="2">
    <location>
        <begin position="31"/>
        <end position="305"/>
    </location>
</feature>
<evidence type="ECO:0000313" key="3">
    <source>
        <dbReference type="Ensembl" id="ENSSTUP00000004396.1"/>
    </source>
</evidence>
<dbReference type="Gene3D" id="3.40.570.10">
    <property type="entry name" value="Extracellular Endonuclease, subunit A"/>
    <property type="match status" value="1"/>
</dbReference>
<dbReference type="PANTHER" id="PTHR21472:SF20">
    <property type="entry name" value="ENDONUCLEASE DOMAIN-CONTAINING 1 PROTEIN-LIKE"/>
    <property type="match status" value="1"/>
</dbReference>
<organism evidence="3 4">
    <name type="scientific">Salmo trutta</name>
    <name type="common">Brown trout</name>
    <dbReference type="NCBI Taxonomy" id="8032"/>
    <lineage>
        <taxon>Eukaryota</taxon>
        <taxon>Metazoa</taxon>
        <taxon>Chordata</taxon>
        <taxon>Craniata</taxon>
        <taxon>Vertebrata</taxon>
        <taxon>Euteleostomi</taxon>
        <taxon>Actinopterygii</taxon>
        <taxon>Neopterygii</taxon>
        <taxon>Teleostei</taxon>
        <taxon>Protacanthopterygii</taxon>
        <taxon>Salmoniformes</taxon>
        <taxon>Salmonidae</taxon>
        <taxon>Salmoninae</taxon>
        <taxon>Salmo</taxon>
    </lineage>
</organism>
<dbReference type="InterPro" id="IPR044925">
    <property type="entry name" value="His-Me_finger_sf"/>
</dbReference>
<keyword evidence="4" id="KW-1185">Reference proteome</keyword>
<name>A0A673W899_SALTR</name>
<accession>A0A673W899</accession>
<dbReference type="PANTHER" id="PTHR21472">
    <property type="entry name" value="ENDONUCLEASE DOMAIN-CONTAINING 1 PROTEIN ENDOD1"/>
    <property type="match status" value="1"/>
</dbReference>
<protein>
    <submittedName>
        <fullName evidence="3">Si:dkey-85k7.10</fullName>
    </submittedName>
</protein>
<dbReference type="Proteomes" id="UP000472277">
    <property type="component" value="Chromosome 5"/>
</dbReference>